<dbReference type="SUPFAM" id="SSF50978">
    <property type="entry name" value="WD40 repeat-like"/>
    <property type="match status" value="1"/>
</dbReference>
<dbReference type="PANTHER" id="PTHR43289">
    <property type="entry name" value="MITOGEN-ACTIVATED PROTEIN KINASE KINASE KINASE 20-RELATED"/>
    <property type="match status" value="1"/>
</dbReference>
<evidence type="ECO:0000256" key="7">
    <source>
        <dbReference type="PROSITE-ProRule" id="PRU00221"/>
    </source>
</evidence>
<dbReference type="PROSITE" id="PS50294">
    <property type="entry name" value="WD_REPEATS_REGION"/>
    <property type="match status" value="3"/>
</dbReference>
<dbReference type="Pfam" id="PF00400">
    <property type="entry name" value="WD40"/>
    <property type="match status" value="4"/>
</dbReference>
<dbReference type="SMART" id="SM00220">
    <property type="entry name" value="S_TKc"/>
    <property type="match status" value="1"/>
</dbReference>
<feature type="binding site" evidence="8">
    <location>
        <position position="122"/>
    </location>
    <ligand>
        <name>ATP</name>
        <dbReference type="ChEBI" id="CHEBI:30616"/>
    </ligand>
</feature>
<proteinExistence type="predicted"/>
<dbReference type="SUPFAM" id="SSF56112">
    <property type="entry name" value="Protein kinase-like (PK-like)"/>
    <property type="match status" value="1"/>
</dbReference>
<dbReference type="PANTHER" id="PTHR43289:SF6">
    <property type="entry name" value="SERINE_THREONINE-PROTEIN KINASE NEKL-3"/>
    <property type="match status" value="1"/>
</dbReference>
<comment type="caution">
    <text evidence="12">The sequence shown here is derived from an EMBL/GenBank/DDBJ whole genome shotgun (WGS) entry which is preliminary data.</text>
</comment>
<dbReference type="InterPro" id="IPR000719">
    <property type="entry name" value="Prot_kinase_dom"/>
</dbReference>
<keyword evidence="2 12" id="KW-0808">Transferase</keyword>
<dbReference type="GO" id="GO:0004674">
    <property type="term" value="F:protein serine/threonine kinase activity"/>
    <property type="evidence" value="ECO:0007669"/>
    <property type="project" value="UniProtKB-EC"/>
</dbReference>
<keyword evidence="3" id="KW-0677">Repeat</keyword>
<evidence type="ECO:0000256" key="4">
    <source>
        <dbReference type="ARBA" id="ARBA00022741"/>
    </source>
</evidence>
<dbReference type="Gene3D" id="2.130.10.10">
    <property type="entry name" value="YVTN repeat-like/Quinoprotein amine dehydrogenase"/>
    <property type="match status" value="3"/>
</dbReference>
<sequence length="1141" mass="126424">MSDQAHNAKDIFWQAIDIESATDRQAFLDDSCEADTNLRRRVEALLAANDEPESYLDRPAVKFDPVETEDHLTPAARVVDSSEKPGTLIATYKLLQEIGQGGFGMVYMAEQQEPVRRQVALKIIKPGMDTREVIARFEAERQALALMDHPNIAKVLDAGATSSGRPYFVMELVKGVSITEFCDGNRLTTRQRLELFVTVCSAVQHAHHKGVIHRDLKPSNVMVTLHDGIPIPKVIDFGISKAISQRLTEKTLFTRYGQMVGTPQYMSPEQAEMSGLDVDTRCDIYSLGVLLYELLTGTTPIEAEALRMAGYAEMLRIIQEQESPKPSTRLSTLGDRLPLVCQQRSTSEHQIGRLVRGELDWIVMKSLEKDRSRRYDTADALRADVQRHLRNEPVSAVAPSTWYLLQKFASKHRSFIAAASGIVVLLLATAVICSVMAVQATRSKRDAQSALTQAEFATASAEQARDEEKRQRQLAETERQRVSEEREKARLNLYAADMKAVNNYLADGSLGAARALLQYQMPRPGESDLRGWEWRYFNQKAKGDHLFKLVGHTSIINRLAFSPSGRLLLSRGYNETILWDWRNKTMLRQWENVKDIGFSYDGFIGLLNDDARLELLDPETFEPTGGVQEGVQHFAFSPRENYSILVLTDGKLVRWNHATSEAHEFYQLKRPADVVFSPDGEAFGWIQGDVVRVWNVADATIQTTVDLPAEVRSTFGLFRSPRALAALFAGGKGLVVRARGIPPVVYRAKNADWERPFPKDAVGTNQMMMSRDGDFLVTGSYNHDVSMWSVPEFEPIARLYGHGDEVFSVAITADGQHLASGSQDKSILIWSANRSTNSTTINQGLGPAPIVYSKSSKWMATPTPFFTTTIRNPETFEVVSSIKGVAVHELPDQSELITAKISWSLKGPSLGHEFTFWNTNTWQPAKTISLPDDTKIGAAANGTTAAIANESQMSLIDLTTHQVVASWKHGLKRQSNVPLLPLAVGSGGIVVGAGSALDSNSGVARVWDLSGRLLAEFDCEHIRQIVGVACSPDERYVATASFDATIKVWNVASKSLVFTLRGHRRGVHSIDFSPDGKTLVSYADDRMVKLWHVATGRELATLYPKVDVGSMQFSPDGSTLIGQGLAPPPKSSKLQIWRAPL</sequence>
<dbReference type="Gene3D" id="3.30.200.20">
    <property type="entry name" value="Phosphorylase Kinase, domain 1"/>
    <property type="match status" value="1"/>
</dbReference>
<dbReference type="PRINTS" id="PR00320">
    <property type="entry name" value="GPROTEINBRPT"/>
</dbReference>
<dbReference type="CDD" id="cd14014">
    <property type="entry name" value="STKc_PknB_like"/>
    <property type="match status" value="1"/>
</dbReference>
<keyword evidence="1 7" id="KW-0853">WD repeat</keyword>
<feature type="domain" description="Protein kinase" evidence="11">
    <location>
        <begin position="92"/>
        <end position="389"/>
    </location>
</feature>
<organism evidence="12 13">
    <name type="scientific">Bythopirellula polymerisocia</name>
    <dbReference type="NCBI Taxonomy" id="2528003"/>
    <lineage>
        <taxon>Bacteria</taxon>
        <taxon>Pseudomonadati</taxon>
        <taxon>Planctomycetota</taxon>
        <taxon>Planctomycetia</taxon>
        <taxon>Pirellulales</taxon>
        <taxon>Lacipirellulaceae</taxon>
        <taxon>Bythopirellula</taxon>
    </lineage>
</organism>
<keyword evidence="10" id="KW-1133">Transmembrane helix</keyword>
<name>A0A5C6CZM5_9BACT</name>
<dbReference type="PROSITE" id="PS00107">
    <property type="entry name" value="PROTEIN_KINASE_ATP"/>
    <property type="match status" value="1"/>
</dbReference>
<evidence type="ECO:0000259" key="11">
    <source>
        <dbReference type="PROSITE" id="PS50011"/>
    </source>
</evidence>
<dbReference type="InterPro" id="IPR036322">
    <property type="entry name" value="WD40_repeat_dom_sf"/>
</dbReference>
<feature type="transmembrane region" description="Helical" evidence="10">
    <location>
        <begin position="415"/>
        <end position="438"/>
    </location>
</feature>
<reference evidence="12 13" key="1">
    <citation type="submission" date="2019-02" db="EMBL/GenBank/DDBJ databases">
        <title>Deep-cultivation of Planctomycetes and their phenomic and genomic characterization uncovers novel biology.</title>
        <authorList>
            <person name="Wiegand S."/>
            <person name="Jogler M."/>
            <person name="Boedeker C."/>
            <person name="Pinto D."/>
            <person name="Vollmers J."/>
            <person name="Rivas-Marin E."/>
            <person name="Kohn T."/>
            <person name="Peeters S.H."/>
            <person name="Heuer A."/>
            <person name="Rast P."/>
            <person name="Oberbeckmann S."/>
            <person name="Bunk B."/>
            <person name="Jeske O."/>
            <person name="Meyerdierks A."/>
            <person name="Storesund J.E."/>
            <person name="Kallscheuer N."/>
            <person name="Luecker S."/>
            <person name="Lage O.M."/>
            <person name="Pohl T."/>
            <person name="Merkel B.J."/>
            <person name="Hornburger P."/>
            <person name="Mueller R.-W."/>
            <person name="Bruemmer F."/>
            <person name="Labrenz M."/>
            <person name="Spormann A.M."/>
            <person name="Op Den Camp H."/>
            <person name="Overmann J."/>
            <person name="Amann R."/>
            <person name="Jetten M.S.M."/>
            <person name="Mascher T."/>
            <person name="Medema M.H."/>
            <person name="Devos D.P."/>
            <person name="Kaster A.-K."/>
            <person name="Ovreas L."/>
            <person name="Rohde M."/>
            <person name="Galperin M.Y."/>
            <person name="Jogler C."/>
        </authorList>
    </citation>
    <scope>NUCLEOTIDE SEQUENCE [LARGE SCALE GENOMIC DNA]</scope>
    <source>
        <strain evidence="12 13">Pla144</strain>
    </source>
</reference>
<evidence type="ECO:0000256" key="3">
    <source>
        <dbReference type="ARBA" id="ARBA00022737"/>
    </source>
</evidence>
<dbReference type="InterPro" id="IPR011047">
    <property type="entry name" value="Quinoprotein_ADH-like_sf"/>
</dbReference>
<dbReference type="GO" id="GO:0005524">
    <property type="term" value="F:ATP binding"/>
    <property type="evidence" value="ECO:0007669"/>
    <property type="project" value="UniProtKB-UniRule"/>
</dbReference>
<dbReference type="PROSITE" id="PS00678">
    <property type="entry name" value="WD_REPEATS_1"/>
    <property type="match status" value="1"/>
</dbReference>
<feature type="compositionally biased region" description="Basic and acidic residues" evidence="9">
    <location>
        <begin position="463"/>
        <end position="483"/>
    </location>
</feature>
<keyword evidence="10" id="KW-0812">Transmembrane</keyword>
<keyword evidence="4 8" id="KW-0547">Nucleotide-binding</keyword>
<dbReference type="OrthoDB" id="500858at2"/>
<dbReference type="InterPro" id="IPR008271">
    <property type="entry name" value="Ser/Thr_kinase_AS"/>
</dbReference>
<dbReference type="PROSITE" id="PS50082">
    <property type="entry name" value="WD_REPEATS_2"/>
    <property type="match status" value="3"/>
</dbReference>
<evidence type="ECO:0000256" key="8">
    <source>
        <dbReference type="PROSITE-ProRule" id="PRU10141"/>
    </source>
</evidence>
<feature type="repeat" description="WD" evidence="7">
    <location>
        <begin position="1018"/>
        <end position="1059"/>
    </location>
</feature>
<keyword evidence="6 8" id="KW-0067">ATP-binding</keyword>
<feature type="repeat" description="WD" evidence="7">
    <location>
        <begin position="1060"/>
        <end position="1101"/>
    </location>
</feature>
<evidence type="ECO:0000313" key="13">
    <source>
        <dbReference type="Proteomes" id="UP000318437"/>
    </source>
</evidence>
<dbReference type="PROSITE" id="PS00108">
    <property type="entry name" value="PROTEIN_KINASE_ST"/>
    <property type="match status" value="1"/>
</dbReference>
<feature type="repeat" description="WD" evidence="7">
    <location>
        <begin position="799"/>
        <end position="840"/>
    </location>
</feature>
<dbReference type="InterPro" id="IPR001680">
    <property type="entry name" value="WD40_rpt"/>
</dbReference>
<dbReference type="EC" id="2.7.11.1" evidence="12"/>
<dbReference type="InterPro" id="IPR020472">
    <property type="entry name" value="WD40_PAC1"/>
</dbReference>
<accession>A0A5C6CZM5</accession>
<evidence type="ECO:0000256" key="10">
    <source>
        <dbReference type="SAM" id="Phobius"/>
    </source>
</evidence>
<dbReference type="InterPro" id="IPR011009">
    <property type="entry name" value="Kinase-like_dom_sf"/>
</dbReference>
<keyword evidence="13" id="KW-1185">Reference proteome</keyword>
<dbReference type="Gene3D" id="1.10.510.10">
    <property type="entry name" value="Transferase(Phosphotransferase) domain 1"/>
    <property type="match status" value="1"/>
</dbReference>
<protein>
    <submittedName>
        <fullName evidence="12">Serine/threonine-protein kinase PknB</fullName>
        <ecNumber evidence="12">2.7.11.1</ecNumber>
    </submittedName>
</protein>
<evidence type="ECO:0000256" key="1">
    <source>
        <dbReference type="ARBA" id="ARBA00022574"/>
    </source>
</evidence>
<dbReference type="SUPFAM" id="SSF50998">
    <property type="entry name" value="Quinoprotein alcohol dehydrogenase-like"/>
    <property type="match status" value="1"/>
</dbReference>
<evidence type="ECO:0000313" key="12">
    <source>
        <dbReference type="EMBL" id="TWU30333.1"/>
    </source>
</evidence>
<dbReference type="InterPro" id="IPR017441">
    <property type="entry name" value="Protein_kinase_ATP_BS"/>
</dbReference>
<dbReference type="AlphaFoldDB" id="A0A5C6CZM5"/>
<evidence type="ECO:0000256" key="9">
    <source>
        <dbReference type="SAM" id="MobiDB-lite"/>
    </source>
</evidence>
<feature type="region of interest" description="Disordered" evidence="9">
    <location>
        <begin position="459"/>
        <end position="483"/>
    </location>
</feature>
<dbReference type="Proteomes" id="UP000318437">
    <property type="component" value="Unassembled WGS sequence"/>
</dbReference>
<evidence type="ECO:0000256" key="2">
    <source>
        <dbReference type="ARBA" id="ARBA00022679"/>
    </source>
</evidence>
<evidence type="ECO:0000256" key="5">
    <source>
        <dbReference type="ARBA" id="ARBA00022777"/>
    </source>
</evidence>
<dbReference type="InterPro" id="IPR015943">
    <property type="entry name" value="WD40/YVTN_repeat-like_dom_sf"/>
</dbReference>
<keyword evidence="10" id="KW-0472">Membrane</keyword>
<dbReference type="SMART" id="SM00320">
    <property type="entry name" value="WD40"/>
    <property type="match status" value="5"/>
</dbReference>
<dbReference type="PROSITE" id="PS50011">
    <property type="entry name" value="PROTEIN_KINASE_DOM"/>
    <property type="match status" value="1"/>
</dbReference>
<evidence type="ECO:0000256" key="6">
    <source>
        <dbReference type="ARBA" id="ARBA00022840"/>
    </source>
</evidence>
<keyword evidence="5 12" id="KW-0418">Kinase</keyword>
<gene>
    <name evidence="12" type="primary">pknB_3</name>
    <name evidence="12" type="ORF">Pla144_11190</name>
</gene>
<dbReference type="InterPro" id="IPR019775">
    <property type="entry name" value="WD40_repeat_CS"/>
</dbReference>
<dbReference type="EMBL" id="SJPS01000001">
    <property type="protein sequence ID" value="TWU30333.1"/>
    <property type="molecule type" value="Genomic_DNA"/>
</dbReference>
<dbReference type="Pfam" id="PF00069">
    <property type="entry name" value="Pkinase"/>
    <property type="match status" value="1"/>
</dbReference>